<dbReference type="InterPro" id="IPR032466">
    <property type="entry name" value="Metal_Hydrolase"/>
</dbReference>
<sequence>MIDSHQHFWKYNPSRDTWIDNSMQVLQRDFLPEDLEPLVKSNGVKGCVAVQADQSEEETMFLLDLATQNKFINGVVGWVDLRASNISERLAFFKTNSLFKGVRHIVQVEAPGFLMQNDFLSGMEQLQTFGCTYDLLIYEHQLEEALAFVKKFPNQLFVIDHMAKPKISKGVSTHWKKYMEALASHENVYCKLSGMVTETDFFKWNKEMFYPFLDVVVSEFGTQRIMFGSDWPVCLLSCNYNEMLMPINSYFQEFSLTEKKQIMHTNAVNFYSL</sequence>
<evidence type="ECO:0000256" key="1">
    <source>
        <dbReference type="ARBA" id="ARBA00038310"/>
    </source>
</evidence>
<dbReference type="STRING" id="946077.W5A_09219"/>
<proteinExistence type="inferred from homology"/>
<dbReference type="EMBL" id="AJJU01000011">
    <property type="protein sequence ID" value="EID74404.1"/>
    <property type="molecule type" value="Genomic_DNA"/>
</dbReference>
<keyword evidence="3" id="KW-0378">Hydrolase</keyword>
<dbReference type="Proteomes" id="UP000005938">
    <property type="component" value="Unassembled WGS sequence"/>
</dbReference>
<organism evidence="3 4">
    <name type="scientific">Imtechella halotolerans K1</name>
    <dbReference type="NCBI Taxonomy" id="946077"/>
    <lineage>
        <taxon>Bacteria</taxon>
        <taxon>Pseudomonadati</taxon>
        <taxon>Bacteroidota</taxon>
        <taxon>Flavobacteriia</taxon>
        <taxon>Flavobacteriales</taxon>
        <taxon>Flavobacteriaceae</taxon>
        <taxon>Imtechella</taxon>
    </lineage>
</organism>
<dbReference type="PANTHER" id="PTHR43569:SF2">
    <property type="entry name" value="AMIDOHYDROLASE-RELATED DOMAIN-CONTAINING PROTEIN"/>
    <property type="match status" value="1"/>
</dbReference>
<dbReference type="SUPFAM" id="SSF51556">
    <property type="entry name" value="Metallo-dependent hydrolases"/>
    <property type="match status" value="1"/>
</dbReference>
<comment type="caution">
    <text evidence="3">The sequence shown here is derived from an EMBL/GenBank/DDBJ whole genome shotgun (WGS) entry which is preliminary data.</text>
</comment>
<dbReference type="OrthoDB" id="5450317at2"/>
<dbReference type="InterPro" id="IPR052350">
    <property type="entry name" value="Metallo-dep_Lactonases"/>
</dbReference>
<dbReference type="RefSeq" id="WP_008239769.1">
    <property type="nucleotide sequence ID" value="NZ_AJJU01000011.1"/>
</dbReference>
<dbReference type="InterPro" id="IPR006680">
    <property type="entry name" value="Amidohydro-rel"/>
</dbReference>
<dbReference type="AlphaFoldDB" id="I0WDD8"/>
<protein>
    <submittedName>
        <fullName evidence="3">Amidohydrolase</fullName>
    </submittedName>
</protein>
<dbReference type="Pfam" id="PF04909">
    <property type="entry name" value="Amidohydro_2"/>
    <property type="match status" value="1"/>
</dbReference>
<comment type="similarity">
    <text evidence="1">Belongs to the metallo-dependent hydrolases superfamily.</text>
</comment>
<name>I0WDD8_9FLAO</name>
<evidence type="ECO:0000313" key="4">
    <source>
        <dbReference type="Proteomes" id="UP000005938"/>
    </source>
</evidence>
<keyword evidence="4" id="KW-1185">Reference proteome</keyword>
<evidence type="ECO:0000259" key="2">
    <source>
        <dbReference type="Pfam" id="PF04909"/>
    </source>
</evidence>
<reference evidence="3 4" key="1">
    <citation type="journal article" date="2012" name="J. Bacteriol.">
        <title>Genome Sequence of the Halotolerant Bacterium Imtechella halotolerans K1T.</title>
        <authorList>
            <person name="Kumar S."/>
            <person name="Vikram S."/>
            <person name="Subramanian S."/>
            <person name="Raghava G.P."/>
            <person name="Pinnaka A.K."/>
        </authorList>
    </citation>
    <scope>NUCLEOTIDE SEQUENCE [LARGE SCALE GENOMIC DNA]</scope>
    <source>
        <strain evidence="3 4">K1</strain>
    </source>
</reference>
<accession>I0WDD8</accession>
<dbReference type="Gene3D" id="3.20.20.140">
    <property type="entry name" value="Metal-dependent hydrolases"/>
    <property type="match status" value="1"/>
</dbReference>
<feature type="domain" description="Amidohydrolase-related" evidence="2">
    <location>
        <begin position="2"/>
        <end position="272"/>
    </location>
</feature>
<evidence type="ECO:0000313" key="3">
    <source>
        <dbReference type="EMBL" id="EID74404.1"/>
    </source>
</evidence>
<dbReference type="PATRIC" id="fig|946077.3.peg.1866"/>
<dbReference type="eggNOG" id="COG3618">
    <property type="taxonomic scope" value="Bacteria"/>
</dbReference>
<dbReference type="GO" id="GO:0016787">
    <property type="term" value="F:hydrolase activity"/>
    <property type="evidence" value="ECO:0007669"/>
    <property type="project" value="UniProtKB-KW"/>
</dbReference>
<gene>
    <name evidence="3" type="ORF">W5A_09219</name>
</gene>
<dbReference type="PANTHER" id="PTHR43569">
    <property type="entry name" value="AMIDOHYDROLASE"/>
    <property type="match status" value="1"/>
</dbReference>